<dbReference type="PROSITE" id="PS51462">
    <property type="entry name" value="NUDIX"/>
    <property type="match status" value="1"/>
</dbReference>
<feature type="binding site" evidence="9">
    <location>
        <position position="100"/>
    </location>
    <ligand>
        <name>Mg(2+)</name>
        <dbReference type="ChEBI" id="CHEBI:18420"/>
        <label>2</label>
    </ligand>
</feature>
<proteinExistence type="inferred from homology"/>
<dbReference type="GO" id="GO:0046872">
    <property type="term" value="F:metal ion binding"/>
    <property type="evidence" value="ECO:0007669"/>
    <property type="project" value="UniProtKB-KW"/>
</dbReference>
<reference evidence="12 13" key="1">
    <citation type="submission" date="2019-03" db="EMBL/GenBank/DDBJ databases">
        <title>Draft Genome Sequence of Massilia arenosa sp. nov., a Novel Massilia Species Isolated from a Sandy-loam Maize Soil.</title>
        <authorList>
            <person name="Raths R."/>
            <person name="Peta V."/>
            <person name="Bucking H."/>
        </authorList>
    </citation>
    <scope>NUCLEOTIDE SEQUENCE [LARGE SCALE GENOMIC DNA]</scope>
    <source>
        <strain evidence="12 13">MC02</strain>
    </source>
</reference>
<keyword evidence="6" id="KW-0378">Hydrolase</keyword>
<comment type="catalytic activity">
    <reaction evidence="1">
        <text>GDP-alpha-D-mannose + H2O = alpha-D-mannose 1-phosphate + GMP + 2 H(+)</text>
        <dbReference type="Rhea" id="RHEA:27978"/>
        <dbReference type="ChEBI" id="CHEBI:15377"/>
        <dbReference type="ChEBI" id="CHEBI:15378"/>
        <dbReference type="ChEBI" id="CHEBI:57527"/>
        <dbReference type="ChEBI" id="CHEBI:58115"/>
        <dbReference type="ChEBI" id="CHEBI:58409"/>
    </reaction>
</comment>
<evidence type="ECO:0000256" key="8">
    <source>
        <dbReference type="ARBA" id="ARBA00032272"/>
    </source>
</evidence>
<evidence type="ECO:0000256" key="10">
    <source>
        <dbReference type="PIRSR" id="PIRSR604385-3"/>
    </source>
</evidence>
<evidence type="ECO:0000256" key="7">
    <source>
        <dbReference type="ARBA" id="ARBA00032162"/>
    </source>
</evidence>
<dbReference type="NCBIfam" id="TIGR00052">
    <property type="entry name" value="nudix-type nucleoside diphosphatase, YffH/AdpP family"/>
    <property type="match status" value="1"/>
</dbReference>
<dbReference type="SUPFAM" id="SSF55811">
    <property type="entry name" value="Nudix"/>
    <property type="match status" value="1"/>
</dbReference>
<comment type="subunit">
    <text evidence="4">Homodimer.</text>
</comment>
<dbReference type="PANTHER" id="PTHR11839:SF18">
    <property type="entry name" value="NUDIX HYDROLASE DOMAIN-CONTAINING PROTEIN"/>
    <property type="match status" value="1"/>
</dbReference>
<accession>A0A4Y9SJE5</accession>
<feature type="binding site" evidence="9">
    <location>
        <position position="153"/>
    </location>
    <ligand>
        <name>Mg(2+)</name>
        <dbReference type="ChEBI" id="CHEBI:18420"/>
        <label>1</label>
    </ligand>
</feature>
<comment type="caution">
    <text evidence="12">The sequence shown here is derived from an EMBL/GenBank/DDBJ whole genome shotgun (WGS) entry which is preliminary data.</text>
</comment>
<keyword evidence="9" id="KW-0460">Magnesium</keyword>
<comment type="similarity">
    <text evidence="3">Belongs to the Nudix hydrolase family. NudK subfamily.</text>
</comment>
<keyword evidence="13" id="KW-1185">Reference proteome</keyword>
<evidence type="ECO:0000256" key="1">
    <source>
        <dbReference type="ARBA" id="ARBA00000847"/>
    </source>
</evidence>
<evidence type="ECO:0000313" key="13">
    <source>
        <dbReference type="Proteomes" id="UP000298438"/>
    </source>
</evidence>
<protein>
    <recommendedName>
        <fullName evidence="5">GDP-mannose pyrophosphatase</fullName>
    </recommendedName>
    <alternativeName>
        <fullName evidence="7">GDP-mannose hydrolase</fullName>
    </alternativeName>
    <alternativeName>
        <fullName evidence="8">GDPMK</fullName>
    </alternativeName>
</protein>
<evidence type="ECO:0000256" key="5">
    <source>
        <dbReference type="ARBA" id="ARBA00016377"/>
    </source>
</evidence>
<keyword evidence="9" id="KW-0479">Metal-binding</keyword>
<dbReference type="GO" id="GO:0019693">
    <property type="term" value="P:ribose phosphate metabolic process"/>
    <property type="evidence" value="ECO:0007669"/>
    <property type="project" value="TreeGrafter"/>
</dbReference>
<evidence type="ECO:0000256" key="3">
    <source>
        <dbReference type="ARBA" id="ARBA00007275"/>
    </source>
</evidence>
<dbReference type="GO" id="GO:0006753">
    <property type="term" value="P:nucleoside phosphate metabolic process"/>
    <property type="evidence" value="ECO:0007669"/>
    <property type="project" value="TreeGrafter"/>
</dbReference>
<feature type="short sequence motif" description="Nudix box" evidence="10">
    <location>
        <begin position="86"/>
        <end position="107"/>
    </location>
</feature>
<name>A0A4Y9SJE5_9BURK</name>
<evidence type="ECO:0000256" key="4">
    <source>
        <dbReference type="ARBA" id="ARBA00011738"/>
    </source>
</evidence>
<comment type="cofactor">
    <cofactor evidence="2 9">
        <name>Mg(2+)</name>
        <dbReference type="ChEBI" id="CHEBI:18420"/>
    </cofactor>
</comment>
<dbReference type="AlphaFoldDB" id="A0A4Y9SJE5"/>
<dbReference type="GO" id="GO:0016818">
    <property type="term" value="F:hydrolase activity, acting on acid anhydrides, in phosphorus-containing anhydrides"/>
    <property type="evidence" value="ECO:0007669"/>
    <property type="project" value="InterPro"/>
</dbReference>
<dbReference type="EMBL" id="SPVF01000125">
    <property type="protein sequence ID" value="TFW21040.1"/>
    <property type="molecule type" value="Genomic_DNA"/>
</dbReference>
<dbReference type="PANTHER" id="PTHR11839">
    <property type="entry name" value="UDP/ADP-SUGAR PYROPHOSPHATASE"/>
    <property type="match status" value="1"/>
</dbReference>
<evidence type="ECO:0000256" key="9">
    <source>
        <dbReference type="PIRSR" id="PIRSR604385-2"/>
    </source>
</evidence>
<evidence type="ECO:0000259" key="11">
    <source>
        <dbReference type="PROSITE" id="PS51462"/>
    </source>
</evidence>
<evidence type="ECO:0000256" key="6">
    <source>
        <dbReference type="ARBA" id="ARBA00022801"/>
    </source>
</evidence>
<gene>
    <name evidence="12" type="ORF">E4L96_09570</name>
</gene>
<dbReference type="InterPro" id="IPR000086">
    <property type="entry name" value="NUDIX_hydrolase_dom"/>
</dbReference>
<dbReference type="GO" id="GO:0005829">
    <property type="term" value="C:cytosol"/>
    <property type="evidence" value="ECO:0007669"/>
    <property type="project" value="TreeGrafter"/>
</dbReference>
<dbReference type="OrthoDB" id="5292471at2"/>
<dbReference type="InterPro" id="IPR015797">
    <property type="entry name" value="NUDIX_hydrolase-like_dom_sf"/>
</dbReference>
<dbReference type="Proteomes" id="UP000298438">
    <property type="component" value="Unassembled WGS sequence"/>
</dbReference>
<sequence length="197" mass="22064">MDEESIRFQGTETLSRDSDRLKKTSFDLKARNGEWIHQDRETYRRDDGATVLLYNLAHRTVVLTRQFRLPVHMHGEPGYLVETVAGVLEGADPAVRIKEEIKEKTGFEVDEVRAVGRAYMSPAAVVELVHLFVAEYEPGRKAGPGGGLHEEGEDIEVLEMPFDEAYAMVERGEIVDGKTIILLQHARLSIFAEGAQG</sequence>
<organism evidence="12 13">
    <name type="scientific">Zemynaea arenosa</name>
    <dbReference type="NCBI Taxonomy" id="2561931"/>
    <lineage>
        <taxon>Bacteria</taxon>
        <taxon>Pseudomonadati</taxon>
        <taxon>Pseudomonadota</taxon>
        <taxon>Betaproteobacteria</taxon>
        <taxon>Burkholderiales</taxon>
        <taxon>Oxalobacteraceae</taxon>
        <taxon>Telluria group</taxon>
        <taxon>Zemynaea</taxon>
    </lineage>
</organism>
<dbReference type="Gene3D" id="3.90.79.10">
    <property type="entry name" value="Nucleoside Triphosphate Pyrophosphohydrolase"/>
    <property type="match status" value="1"/>
</dbReference>
<feature type="domain" description="Nudix hydrolase" evidence="11">
    <location>
        <begin position="44"/>
        <end position="182"/>
    </location>
</feature>
<dbReference type="InterPro" id="IPR004385">
    <property type="entry name" value="NDP_pyrophosphatase"/>
</dbReference>
<feature type="binding site" evidence="9">
    <location>
        <position position="85"/>
    </location>
    <ligand>
        <name>Mg(2+)</name>
        <dbReference type="ChEBI" id="CHEBI:18420"/>
        <label>1</label>
    </ligand>
</feature>
<evidence type="ECO:0000313" key="12">
    <source>
        <dbReference type="EMBL" id="TFW21040.1"/>
    </source>
</evidence>
<evidence type="ECO:0000256" key="2">
    <source>
        <dbReference type="ARBA" id="ARBA00001946"/>
    </source>
</evidence>
<dbReference type="CDD" id="cd24157">
    <property type="entry name" value="NUDIX_GDPMK"/>
    <property type="match status" value="1"/>
</dbReference>
<dbReference type="RefSeq" id="WP_135206992.1">
    <property type="nucleotide sequence ID" value="NZ_SPVF01000125.1"/>
</dbReference>